<dbReference type="GO" id="GO:0008168">
    <property type="term" value="F:methyltransferase activity"/>
    <property type="evidence" value="ECO:0007669"/>
    <property type="project" value="UniProtKB-KW"/>
</dbReference>
<name>A0A6C8GEL4_SALET</name>
<gene>
    <name evidence="2" type="ORF">LTSEADE_6146</name>
</gene>
<dbReference type="Gene3D" id="3.40.1280.10">
    <property type="match status" value="1"/>
</dbReference>
<feature type="region of interest" description="Disordered" evidence="1">
    <location>
        <begin position="54"/>
        <end position="78"/>
    </location>
</feature>
<evidence type="ECO:0000313" key="2">
    <source>
        <dbReference type="EMBL" id="EHC28050.1"/>
    </source>
</evidence>
<keyword evidence="2" id="KW-0489">Methyltransferase</keyword>
<organism evidence="2 3">
    <name type="scientific">Salmonella enterica subsp. enterica serovar Adelaide str. A4-669</name>
    <dbReference type="NCBI Taxonomy" id="913063"/>
    <lineage>
        <taxon>Bacteria</taxon>
        <taxon>Pseudomonadati</taxon>
        <taxon>Pseudomonadota</taxon>
        <taxon>Gammaproteobacteria</taxon>
        <taxon>Enterobacterales</taxon>
        <taxon>Enterobacteriaceae</taxon>
        <taxon>Salmonella</taxon>
    </lineage>
</organism>
<dbReference type="Proteomes" id="UP000004906">
    <property type="component" value="Unassembled WGS sequence"/>
</dbReference>
<dbReference type="EMBL" id="AFCI01002049">
    <property type="protein sequence ID" value="EHC28050.1"/>
    <property type="molecule type" value="Genomic_DNA"/>
</dbReference>
<dbReference type="GO" id="GO:0032259">
    <property type="term" value="P:methylation"/>
    <property type="evidence" value="ECO:0007669"/>
    <property type="project" value="UniProtKB-KW"/>
</dbReference>
<dbReference type="AlphaFoldDB" id="A0A6C8GEL4"/>
<keyword evidence="2" id="KW-0808">Transferase</keyword>
<reference evidence="2 3" key="1">
    <citation type="journal article" date="2011" name="BMC Genomics">
        <title>Genome sequencing reveals diversification of virulence factor content and possible host adaptation in distinct subpopulations of Salmonella enterica.</title>
        <authorList>
            <person name="den Bakker H.C."/>
            <person name="Moreno Switt A.I."/>
            <person name="Govoni G."/>
            <person name="Cummings C.A."/>
            <person name="Ranieri M.L."/>
            <person name="Degoricija L."/>
            <person name="Hoelzer K."/>
            <person name="Rodriguez-Rivera L.D."/>
            <person name="Brown S."/>
            <person name="Bolchacova E."/>
            <person name="Furtado M.R."/>
            <person name="Wiedmann M."/>
        </authorList>
    </citation>
    <scope>NUCLEOTIDE SEQUENCE [LARGE SCALE GENOMIC DNA]</scope>
    <source>
        <strain evidence="2 3">A4-669</strain>
    </source>
</reference>
<proteinExistence type="predicted"/>
<evidence type="ECO:0000313" key="3">
    <source>
        <dbReference type="Proteomes" id="UP000004906"/>
    </source>
</evidence>
<accession>A0A6C8GEL4</accession>
<dbReference type="InterPro" id="IPR029026">
    <property type="entry name" value="tRNA_m1G_MTases_N"/>
</dbReference>
<protein>
    <submittedName>
        <fullName evidence="2">RNA methyltransferase TrmH family</fullName>
    </submittedName>
</protein>
<sequence>MGFTDLRIVDSQAHLEPATRWVAHGSGDIIDNIEVFQTLADALHDVDFTVASRRQPAAGQNRDDSPQPGKISLLRFAR</sequence>
<comment type="caution">
    <text evidence="2">The sequence shown here is derived from an EMBL/GenBank/DDBJ whole genome shotgun (WGS) entry which is preliminary data.</text>
</comment>
<evidence type="ECO:0000256" key="1">
    <source>
        <dbReference type="SAM" id="MobiDB-lite"/>
    </source>
</evidence>